<proteinExistence type="predicted"/>
<feature type="domain" description="Leucine zipper homeobox-associated" evidence="5">
    <location>
        <begin position="177"/>
        <end position="220"/>
    </location>
</feature>
<comment type="subcellular location">
    <subcellularLocation>
        <location evidence="1">Nucleus</location>
    </subcellularLocation>
</comment>
<dbReference type="SMART" id="SM00340">
    <property type="entry name" value="HALZ"/>
    <property type="match status" value="1"/>
</dbReference>
<keyword evidence="4" id="KW-0175">Coiled coil</keyword>
<evidence type="ECO:0000256" key="4">
    <source>
        <dbReference type="SAM" id="Coils"/>
    </source>
</evidence>
<dbReference type="GO" id="GO:0043565">
    <property type="term" value="F:sequence-specific DNA binding"/>
    <property type="evidence" value="ECO:0007669"/>
    <property type="project" value="InterPro"/>
</dbReference>
<dbReference type="InterPro" id="IPR003106">
    <property type="entry name" value="Leu_zip_homeo"/>
</dbReference>
<keyword evidence="2" id="KW-0805">Transcription regulation</keyword>
<reference evidence="6 7" key="1">
    <citation type="journal article" date="2014" name="Agronomy (Basel)">
        <title>A Draft Genome Sequence for Ensete ventricosum, the Drought-Tolerant Tree Against Hunger.</title>
        <authorList>
            <person name="Harrison J."/>
            <person name="Moore K.A."/>
            <person name="Paszkiewicz K."/>
            <person name="Jones T."/>
            <person name="Grant M."/>
            <person name="Ambacheew D."/>
            <person name="Muzemil S."/>
            <person name="Studholme D.J."/>
        </authorList>
    </citation>
    <scope>NUCLEOTIDE SEQUENCE [LARGE SCALE GENOMIC DNA]</scope>
</reference>
<dbReference type="PANTHER" id="PTHR45714">
    <property type="entry name" value="HOMEOBOX-LEUCINE ZIPPER PROTEIN HAT14"/>
    <property type="match status" value="1"/>
</dbReference>
<dbReference type="InterPro" id="IPR050762">
    <property type="entry name" value="HD-ZIP_Homeobox_LZ_Class_II"/>
</dbReference>
<evidence type="ECO:0000256" key="3">
    <source>
        <dbReference type="ARBA" id="ARBA00023163"/>
    </source>
</evidence>
<dbReference type="PANTHER" id="PTHR45714:SF34">
    <property type="entry name" value="HOMEOBOX-LEUCINE ZIPPER PROTEIN HAT9"/>
    <property type="match status" value="1"/>
</dbReference>
<evidence type="ECO:0000256" key="1">
    <source>
        <dbReference type="ARBA" id="ARBA00004123"/>
    </source>
</evidence>
<evidence type="ECO:0000259" key="5">
    <source>
        <dbReference type="SMART" id="SM00340"/>
    </source>
</evidence>
<evidence type="ECO:0000313" key="7">
    <source>
        <dbReference type="Proteomes" id="UP000287651"/>
    </source>
</evidence>
<comment type="caution">
    <text evidence="6">The sequence shown here is derived from an EMBL/GenBank/DDBJ whole genome shotgun (WGS) entry which is preliminary data.</text>
</comment>
<dbReference type="GO" id="GO:0005634">
    <property type="term" value="C:nucleus"/>
    <property type="evidence" value="ECO:0007669"/>
    <property type="project" value="UniProtKB-SubCell"/>
</dbReference>
<protein>
    <recommendedName>
        <fullName evidence="5">Leucine zipper homeobox-associated domain-containing protein</fullName>
    </recommendedName>
</protein>
<gene>
    <name evidence="6" type="ORF">B296_00022301</name>
</gene>
<name>A0A426ZW42_ENSVE</name>
<organism evidence="6 7">
    <name type="scientific">Ensete ventricosum</name>
    <name type="common">Abyssinian banana</name>
    <name type="synonym">Musa ensete</name>
    <dbReference type="NCBI Taxonomy" id="4639"/>
    <lineage>
        <taxon>Eukaryota</taxon>
        <taxon>Viridiplantae</taxon>
        <taxon>Streptophyta</taxon>
        <taxon>Embryophyta</taxon>
        <taxon>Tracheophyta</taxon>
        <taxon>Spermatophyta</taxon>
        <taxon>Magnoliopsida</taxon>
        <taxon>Liliopsida</taxon>
        <taxon>Zingiberales</taxon>
        <taxon>Musaceae</taxon>
        <taxon>Ensete</taxon>
    </lineage>
</organism>
<feature type="coiled-coil region" evidence="4">
    <location>
        <begin position="183"/>
        <end position="210"/>
    </location>
</feature>
<evidence type="ECO:0000256" key="2">
    <source>
        <dbReference type="ARBA" id="ARBA00023015"/>
    </source>
</evidence>
<dbReference type="Proteomes" id="UP000287651">
    <property type="component" value="Unassembled WGS sequence"/>
</dbReference>
<dbReference type="GO" id="GO:0006355">
    <property type="term" value="P:regulation of DNA-templated transcription"/>
    <property type="evidence" value="ECO:0007669"/>
    <property type="project" value="InterPro"/>
</dbReference>
<dbReference type="AlphaFoldDB" id="A0A426ZW42"/>
<keyword evidence="3" id="KW-0804">Transcription</keyword>
<dbReference type="EMBL" id="AMZH03004774">
    <property type="protein sequence ID" value="RRT68173.1"/>
    <property type="molecule type" value="Genomic_DNA"/>
</dbReference>
<evidence type="ECO:0000313" key="6">
    <source>
        <dbReference type="EMBL" id="RRT68173.1"/>
    </source>
</evidence>
<accession>A0A426ZW42</accession>
<sequence length="236" mass="26583">MYPLIDEPYRFLQILLHPSPALNLLLSFTFAKGRFGSTMIQEECDVVLRLAVGGGEKTPVQEISARLMRSATKREEAEGTRRKLRLSEEQLSLLEDSFRAHNTLAHLLLPMANPRPLLAGPEARAGAEVALAAKASGSMVPKQKSQVVVLQLSSTLCGSRNVSSWTWSRLICRSKLKQTEEYCESLRKCCQRLTSENRRLERELMELRAARLRMCSSCEKMVRDEKKTSSLDTINS</sequence>